<feature type="transmembrane region" description="Helical" evidence="1">
    <location>
        <begin position="211"/>
        <end position="228"/>
    </location>
</feature>
<feature type="transmembrane region" description="Helical" evidence="1">
    <location>
        <begin position="65"/>
        <end position="86"/>
    </location>
</feature>
<feature type="transmembrane region" description="Helical" evidence="1">
    <location>
        <begin position="249"/>
        <end position="270"/>
    </location>
</feature>
<evidence type="ECO:0000256" key="1">
    <source>
        <dbReference type="SAM" id="Phobius"/>
    </source>
</evidence>
<protein>
    <submittedName>
        <fullName evidence="2">Uncharacterized protein</fullName>
    </submittedName>
</protein>
<sequence length="301" mass="33358">MQQLFDNLLGRVFGVGTGSGNGYEFVDALRTYSLQFAAVLMILYIGYKALLYFSDIETRLDPFILIRPIMVMCIISLYSPLVNLLVKQPIDIIDAMVETSSQTALESDHNPTGDLKDVTDTYADWYKNAFEDTMQYVDDGSSSKPGKGVFDILAINPFLELVHLIIFLVATVVGFYIMARQIILIGIYYVVGILVLPFALIVGNQDVARNWYFGFIAIMMWEPVLKILKTILISLKVQGESYENGMFSIALQVVMIFTILQVPKFANLLVSKGSEMGSQVGGTVMSTVSGAAGSMMKRGKK</sequence>
<keyword evidence="1" id="KW-0472">Membrane</keyword>
<keyword evidence="1" id="KW-0812">Transmembrane</keyword>
<feature type="transmembrane region" description="Helical" evidence="1">
    <location>
        <begin position="161"/>
        <end position="179"/>
    </location>
</feature>
<dbReference type="KEGG" id="asag:FGM00_11290"/>
<feature type="transmembrane region" description="Helical" evidence="1">
    <location>
        <begin position="186"/>
        <end position="205"/>
    </location>
</feature>
<proteinExistence type="predicted"/>
<dbReference type="AlphaFoldDB" id="A0A5B7SUS9"/>
<evidence type="ECO:0000313" key="3">
    <source>
        <dbReference type="Proteomes" id="UP000310017"/>
    </source>
</evidence>
<evidence type="ECO:0000313" key="2">
    <source>
        <dbReference type="EMBL" id="QCX00661.1"/>
    </source>
</evidence>
<name>A0A5B7SUS9_9FLAO</name>
<dbReference type="EMBL" id="CP040710">
    <property type="protein sequence ID" value="QCX00661.1"/>
    <property type="molecule type" value="Genomic_DNA"/>
</dbReference>
<dbReference type="RefSeq" id="WP_138853006.1">
    <property type="nucleotide sequence ID" value="NZ_CP040710.1"/>
</dbReference>
<keyword evidence="3" id="KW-1185">Reference proteome</keyword>
<dbReference type="Proteomes" id="UP000310017">
    <property type="component" value="Chromosome"/>
</dbReference>
<keyword evidence="1" id="KW-1133">Transmembrane helix</keyword>
<gene>
    <name evidence="2" type="ORF">FGM00_11290</name>
</gene>
<organism evidence="2 3">
    <name type="scientific">Aggregatimonas sangjinii</name>
    <dbReference type="NCBI Taxonomy" id="2583587"/>
    <lineage>
        <taxon>Bacteria</taxon>
        <taxon>Pseudomonadati</taxon>
        <taxon>Bacteroidota</taxon>
        <taxon>Flavobacteriia</taxon>
        <taxon>Flavobacteriales</taxon>
        <taxon>Flavobacteriaceae</taxon>
        <taxon>Aggregatimonas</taxon>
    </lineage>
</organism>
<reference evidence="2 3" key="1">
    <citation type="submission" date="2019-05" db="EMBL/GenBank/DDBJ databases">
        <title>Genome sequencing of F202Z8.</title>
        <authorList>
            <person name="Kwon Y.M."/>
        </authorList>
    </citation>
    <scope>NUCLEOTIDE SEQUENCE [LARGE SCALE GENOMIC DNA]</scope>
    <source>
        <strain evidence="2 3">F202Z8</strain>
    </source>
</reference>
<accession>A0A5B7SUS9</accession>
<feature type="transmembrane region" description="Helical" evidence="1">
    <location>
        <begin position="32"/>
        <end position="53"/>
    </location>
</feature>
<dbReference type="OrthoDB" id="1273297at2"/>